<comment type="cofactor">
    <cofactor evidence="8">
        <name>Zn(2+)</name>
        <dbReference type="ChEBI" id="CHEBI:29105"/>
    </cofactor>
    <text evidence="8">Binds 1 zinc ion.</text>
</comment>
<dbReference type="GO" id="GO:0003677">
    <property type="term" value="F:DNA binding"/>
    <property type="evidence" value="ECO:0007669"/>
    <property type="project" value="UniProtKB-KW"/>
</dbReference>
<keyword evidence="11" id="KW-1185">Reference proteome</keyword>
<comment type="similarity">
    <text evidence="8">Belongs to the NrdR family.</text>
</comment>
<reference evidence="10 11" key="1">
    <citation type="submission" date="2022-12" db="EMBL/GenBank/DDBJ databases">
        <title>Dasania phycosphaerae sp. nov., isolated from particulate material of the south coast of Korea.</title>
        <authorList>
            <person name="Jiang Y."/>
        </authorList>
    </citation>
    <scope>NUCLEOTIDE SEQUENCE [LARGE SCALE GENOMIC DNA]</scope>
    <source>
        <strain evidence="10 11">GY-19</strain>
    </source>
</reference>
<evidence type="ECO:0000256" key="2">
    <source>
        <dbReference type="ARBA" id="ARBA00022741"/>
    </source>
</evidence>
<evidence type="ECO:0000313" key="11">
    <source>
        <dbReference type="Proteomes" id="UP001069090"/>
    </source>
</evidence>
<evidence type="ECO:0000256" key="1">
    <source>
        <dbReference type="ARBA" id="ARBA00022491"/>
    </source>
</evidence>
<feature type="domain" description="ATP-cone" evidence="9">
    <location>
        <begin position="49"/>
        <end position="139"/>
    </location>
</feature>
<comment type="caution">
    <text evidence="10">The sequence shown here is derived from an EMBL/GenBank/DDBJ whole genome shotgun (WGS) entry which is preliminary data.</text>
</comment>
<dbReference type="Pfam" id="PF03477">
    <property type="entry name" value="ATP-cone"/>
    <property type="match status" value="1"/>
</dbReference>
<name>A0A9J6RHM3_9GAMM</name>
<comment type="function">
    <text evidence="8">Negatively regulates transcription of bacterial ribonucleotide reductase nrd genes and operons by binding to NrdR-boxes.</text>
</comment>
<dbReference type="Pfam" id="PF22811">
    <property type="entry name" value="Zn_ribbon_NrdR"/>
    <property type="match status" value="1"/>
</dbReference>
<dbReference type="AlphaFoldDB" id="A0A9J6RHM3"/>
<dbReference type="EMBL" id="JAPTGG010000001">
    <property type="protein sequence ID" value="MCZ0863955.1"/>
    <property type="molecule type" value="Genomic_DNA"/>
</dbReference>
<keyword evidence="8" id="KW-0862">Zinc</keyword>
<dbReference type="NCBIfam" id="TIGR00244">
    <property type="entry name" value="transcriptional regulator NrdR"/>
    <property type="match status" value="1"/>
</dbReference>
<dbReference type="PANTHER" id="PTHR30455">
    <property type="entry name" value="TRANSCRIPTIONAL REPRESSOR NRDR"/>
    <property type="match status" value="1"/>
</dbReference>
<dbReference type="PANTHER" id="PTHR30455:SF2">
    <property type="entry name" value="TRANSCRIPTIONAL REPRESSOR NRDR"/>
    <property type="match status" value="1"/>
</dbReference>
<keyword evidence="3 8" id="KW-0863">Zinc-finger</keyword>
<evidence type="ECO:0000256" key="5">
    <source>
        <dbReference type="ARBA" id="ARBA00023015"/>
    </source>
</evidence>
<sequence length="156" mass="18031">MRCPFCSHDDTKVIDSRLVAEGGQVRRRRECTACSERYTTYETAELLMPRIIKGNGNREPFDEEKMRSGILRALEKRPVSVEDIEAAINHIKKALQATGEREVKSLVVGELVMEHLQRLDQVAFVRFASVYRDFKDLEEFRQEIDRLTNEPAESES</sequence>
<keyword evidence="6 8" id="KW-0238">DNA-binding</keyword>
<dbReference type="PROSITE" id="PS51161">
    <property type="entry name" value="ATP_CONE"/>
    <property type="match status" value="1"/>
</dbReference>
<dbReference type="GO" id="GO:0005524">
    <property type="term" value="F:ATP binding"/>
    <property type="evidence" value="ECO:0007669"/>
    <property type="project" value="UniProtKB-UniRule"/>
</dbReference>
<keyword evidence="5 8" id="KW-0805">Transcription regulation</keyword>
<protein>
    <recommendedName>
        <fullName evidence="8">Transcriptional repressor NrdR</fullName>
    </recommendedName>
</protein>
<feature type="zinc finger region" evidence="8">
    <location>
        <begin position="3"/>
        <end position="34"/>
    </location>
</feature>
<proteinExistence type="inferred from homology"/>
<evidence type="ECO:0000256" key="7">
    <source>
        <dbReference type="ARBA" id="ARBA00023163"/>
    </source>
</evidence>
<dbReference type="InterPro" id="IPR003796">
    <property type="entry name" value="RNR_NrdR-like"/>
</dbReference>
<organism evidence="10 11">
    <name type="scientific">Dasania phycosphaerae</name>
    <dbReference type="NCBI Taxonomy" id="2950436"/>
    <lineage>
        <taxon>Bacteria</taxon>
        <taxon>Pseudomonadati</taxon>
        <taxon>Pseudomonadota</taxon>
        <taxon>Gammaproteobacteria</taxon>
        <taxon>Cellvibrionales</taxon>
        <taxon>Spongiibacteraceae</taxon>
        <taxon>Dasania</taxon>
    </lineage>
</organism>
<dbReference type="HAMAP" id="MF_00440">
    <property type="entry name" value="NrdR"/>
    <property type="match status" value="1"/>
</dbReference>
<keyword evidence="1 8" id="KW-0678">Repressor</keyword>
<evidence type="ECO:0000256" key="3">
    <source>
        <dbReference type="ARBA" id="ARBA00022771"/>
    </source>
</evidence>
<evidence type="ECO:0000259" key="9">
    <source>
        <dbReference type="PROSITE" id="PS51161"/>
    </source>
</evidence>
<keyword evidence="7 8" id="KW-0804">Transcription</keyword>
<evidence type="ECO:0000313" key="10">
    <source>
        <dbReference type="EMBL" id="MCZ0863955.1"/>
    </source>
</evidence>
<evidence type="ECO:0000256" key="8">
    <source>
        <dbReference type="HAMAP-Rule" id="MF_00440"/>
    </source>
</evidence>
<dbReference type="GO" id="GO:0008270">
    <property type="term" value="F:zinc ion binding"/>
    <property type="evidence" value="ECO:0007669"/>
    <property type="project" value="UniProtKB-UniRule"/>
</dbReference>
<evidence type="ECO:0000256" key="4">
    <source>
        <dbReference type="ARBA" id="ARBA00022840"/>
    </source>
</evidence>
<evidence type="ECO:0000256" key="6">
    <source>
        <dbReference type="ARBA" id="ARBA00023125"/>
    </source>
</evidence>
<keyword evidence="4 8" id="KW-0067">ATP-binding</keyword>
<accession>A0A9J6RHM3</accession>
<dbReference type="InterPro" id="IPR005144">
    <property type="entry name" value="ATP-cone_dom"/>
</dbReference>
<dbReference type="Proteomes" id="UP001069090">
    <property type="component" value="Unassembled WGS sequence"/>
</dbReference>
<keyword evidence="2 8" id="KW-0547">Nucleotide-binding</keyword>
<dbReference type="RefSeq" id="WP_258330101.1">
    <property type="nucleotide sequence ID" value="NZ_JAPTGG010000001.1"/>
</dbReference>
<keyword evidence="8" id="KW-0479">Metal-binding</keyword>
<gene>
    <name evidence="8 10" type="primary">nrdR</name>
    <name evidence="10" type="ORF">O0V09_02015</name>
</gene>
<dbReference type="InterPro" id="IPR055173">
    <property type="entry name" value="NrdR-like_N"/>
</dbReference>
<dbReference type="GO" id="GO:0045892">
    <property type="term" value="P:negative regulation of DNA-templated transcription"/>
    <property type="evidence" value="ECO:0007669"/>
    <property type="project" value="UniProtKB-UniRule"/>
</dbReference>